<protein>
    <recommendedName>
        <fullName evidence="3">IrrE N-terminal-like domain-containing protein</fullName>
    </recommendedName>
</protein>
<dbReference type="AlphaFoldDB" id="A0A1I4EUP2"/>
<evidence type="ECO:0000313" key="2">
    <source>
        <dbReference type="Proteomes" id="UP000199006"/>
    </source>
</evidence>
<proteinExistence type="predicted"/>
<dbReference type="EMBL" id="FOTI01000001">
    <property type="protein sequence ID" value="SFL09432.1"/>
    <property type="molecule type" value="Genomic_DNA"/>
</dbReference>
<dbReference type="STRING" id="29563.SAMN02983006_00161"/>
<dbReference type="Proteomes" id="UP000199006">
    <property type="component" value="Unassembled WGS sequence"/>
</dbReference>
<organism evidence="1 2">
    <name type="scientific">Halanaerobium salsuginis</name>
    <dbReference type="NCBI Taxonomy" id="29563"/>
    <lineage>
        <taxon>Bacteria</taxon>
        <taxon>Bacillati</taxon>
        <taxon>Bacillota</taxon>
        <taxon>Clostridia</taxon>
        <taxon>Halanaerobiales</taxon>
        <taxon>Halanaerobiaceae</taxon>
        <taxon>Halanaerobium</taxon>
    </lineage>
</organism>
<keyword evidence="2" id="KW-1185">Reference proteome</keyword>
<gene>
    <name evidence="1" type="ORF">SAMN02983006_00161</name>
</gene>
<evidence type="ECO:0000313" key="1">
    <source>
        <dbReference type="EMBL" id="SFL09432.1"/>
    </source>
</evidence>
<sequence length="110" mass="13055">MRDKKIRTALQRTYINYQEWARENNIFHTFLPLNPEVYGFVYLSSTQKYFVIINDSLTSELQKEVFLHEVEHIVCDMPNLGYIIGLDMQHCSIEKNANRFARLMAANFFT</sequence>
<dbReference type="RefSeq" id="WP_089858157.1">
    <property type="nucleotide sequence ID" value="NZ_FOTI01000001.1"/>
</dbReference>
<dbReference type="OrthoDB" id="1907806at2"/>
<evidence type="ECO:0008006" key="3">
    <source>
        <dbReference type="Google" id="ProtNLM"/>
    </source>
</evidence>
<name>A0A1I4EUP2_9FIRM</name>
<reference evidence="1 2" key="1">
    <citation type="submission" date="2016-10" db="EMBL/GenBank/DDBJ databases">
        <authorList>
            <person name="de Groot N.N."/>
        </authorList>
    </citation>
    <scope>NUCLEOTIDE SEQUENCE [LARGE SCALE GENOMIC DNA]</scope>
    <source>
        <strain evidence="1 2">ATCC 51327</strain>
    </source>
</reference>
<accession>A0A1I4EUP2</accession>